<organism evidence="2 3">
    <name type="scientific">Polyplax serrata</name>
    <name type="common">Common mouse louse</name>
    <dbReference type="NCBI Taxonomy" id="468196"/>
    <lineage>
        <taxon>Eukaryota</taxon>
        <taxon>Metazoa</taxon>
        <taxon>Ecdysozoa</taxon>
        <taxon>Arthropoda</taxon>
        <taxon>Hexapoda</taxon>
        <taxon>Insecta</taxon>
        <taxon>Pterygota</taxon>
        <taxon>Neoptera</taxon>
        <taxon>Paraneoptera</taxon>
        <taxon>Psocodea</taxon>
        <taxon>Troctomorpha</taxon>
        <taxon>Phthiraptera</taxon>
        <taxon>Anoplura</taxon>
        <taxon>Polyplacidae</taxon>
        <taxon>Polyplax</taxon>
    </lineage>
</organism>
<feature type="compositionally biased region" description="Low complexity" evidence="1">
    <location>
        <begin position="103"/>
        <end position="113"/>
    </location>
</feature>
<feature type="compositionally biased region" description="Acidic residues" evidence="1">
    <location>
        <begin position="373"/>
        <end position="392"/>
    </location>
</feature>
<evidence type="ECO:0000313" key="2">
    <source>
        <dbReference type="EMBL" id="KAK6632160.1"/>
    </source>
</evidence>
<feature type="region of interest" description="Disordered" evidence="1">
    <location>
        <begin position="339"/>
        <end position="358"/>
    </location>
</feature>
<accession>A0ABR1B017</accession>
<proteinExistence type="predicted"/>
<feature type="region of interest" description="Disordered" evidence="1">
    <location>
        <begin position="72"/>
        <end position="194"/>
    </location>
</feature>
<feature type="compositionally biased region" description="Polar residues" evidence="1">
    <location>
        <begin position="339"/>
        <end position="350"/>
    </location>
</feature>
<feature type="compositionally biased region" description="Low complexity" evidence="1">
    <location>
        <begin position="170"/>
        <end position="182"/>
    </location>
</feature>
<dbReference type="EMBL" id="JAWJWF010000005">
    <property type="protein sequence ID" value="KAK6632160.1"/>
    <property type="molecule type" value="Genomic_DNA"/>
</dbReference>
<feature type="compositionally biased region" description="Basic and acidic residues" evidence="1">
    <location>
        <begin position="75"/>
        <end position="100"/>
    </location>
</feature>
<dbReference type="Proteomes" id="UP001359485">
    <property type="component" value="Unassembled WGS sequence"/>
</dbReference>
<sequence>MVICACNESSTWSRYALLLPCAITNMGLGSARLINPEAEIPDYAENHGSESSLETESFLRTTESVVAAMQNRMRLSQDGKGSSEIRKVEKKEFSHKEKPHPPSTASDTDTNSDTDVKNFKKPIGNPFTSARLNRAFSSLRRAKADPDNEFGGRKKSVSGGKDTNSGINVKSTSSPKPIQSKPPSTPFSRTDCGRFSMRSTVSSIRNAVADELSQDKVPEKTNRTDESQILLPKLIPELADFELDRLVRYERGYQVDASKKNLLCALVTHVSYDQSNTSNQSQKKDVKKQNSSNRSASSLSSREVEFQNWRRRKSFDPMKAAAEGRKKELAKKAAMNQTMTQSANLGNGTRSRGGLNPVLRSASFHSTAQVFGADDDDREEFQDQGSTDDQEESAASSWASNHRSLLYNSPTQGCTRCSLVSRAVVCTSRSSLISETHSSPSRRLRSDDLDSLVMTAVSDLSYKLKLKLCNLLKKLDYLYDPNDEKSYKLRSEIKFLETRRNSAKNSPIHQAASRDLSATLKNLKDLENVLKVLDDVLFEENFEIFVE</sequence>
<evidence type="ECO:0000313" key="3">
    <source>
        <dbReference type="Proteomes" id="UP001359485"/>
    </source>
</evidence>
<feature type="region of interest" description="Disordered" evidence="1">
    <location>
        <begin position="315"/>
        <end position="334"/>
    </location>
</feature>
<gene>
    <name evidence="2" type="ORF">RUM44_007190</name>
</gene>
<evidence type="ECO:0000256" key="1">
    <source>
        <dbReference type="SAM" id="MobiDB-lite"/>
    </source>
</evidence>
<reference evidence="2 3" key="1">
    <citation type="submission" date="2023-09" db="EMBL/GenBank/DDBJ databases">
        <title>Genomes of two closely related lineages of the louse Polyplax serrata with different host specificities.</title>
        <authorList>
            <person name="Martinu J."/>
            <person name="Tarabai H."/>
            <person name="Stefka J."/>
            <person name="Hypsa V."/>
        </authorList>
    </citation>
    <scope>NUCLEOTIDE SEQUENCE [LARGE SCALE GENOMIC DNA]</scope>
    <source>
        <strain evidence="2">98ZLc_SE</strain>
    </source>
</reference>
<name>A0ABR1B017_POLSC</name>
<feature type="compositionally biased region" description="Basic and acidic residues" evidence="1">
    <location>
        <begin position="142"/>
        <end position="152"/>
    </location>
</feature>
<keyword evidence="3" id="KW-1185">Reference proteome</keyword>
<protein>
    <submittedName>
        <fullName evidence="2">Uncharacterized protein</fullName>
    </submittedName>
</protein>
<feature type="compositionally biased region" description="Basic and acidic residues" evidence="1">
    <location>
        <begin position="322"/>
        <end position="331"/>
    </location>
</feature>
<feature type="region of interest" description="Disordered" evidence="1">
    <location>
        <begin position="371"/>
        <end position="395"/>
    </location>
</feature>
<comment type="caution">
    <text evidence="2">The sequence shown here is derived from an EMBL/GenBank/DDBJ whole genome shotgun (WGS) entry which is preliminary data.</text>
</comment>
<feature type="region of interest" description="Disordered" evidence="1">
    <location>
        <begin position="274"/>
        <end position="305"/>
    </location>
</feature>
<feature type="compositionally biased region" description="Low complexity" evidence="1">
    <location>
        <begin position="290"/>
        <end position="301"/>
    </location>
</feature>